<keyword evidence="4" id="KW-1185">Reference proteome</keyword>
<comment type="similarity">
    <text evidence="1">Belongs to the carbon-nitrogen hydrolase superfamily. NIT1/NIT2 family.</text>
</comment>
<dbReference type="PANTHER" id="PTHR23088">
    <property type="entry name" value="NITRILASE-RELATED"/>
    <property type="match status" value="1"/>
</dbReference>
<keyword evidence="3" id="KW-0378">Hydrolase</keyword>
<gene>
    <name evidence="3" type="ORF">DSOL_1396</name>
</gene>
<proteinExistence type="inferred from homology"/>
<dbReference type="PROSITE" id="PS01227">
    <property type="entry name" value="UPF0012"/>
    <property type="match status" value="1"/>
</dbReference>
<dbReference type="GO" id="GO:0016787">
    <property type="term" value="F:hydrolase activity"/>
    <property type="evidence" value="ECO:0007669"/>
    <property type="project" value="UniProtKB-KW"/>
</dbReference>
<comment type="caution">
    <text evidence="3">The sequence shown here is derived from an EMBL/GenBank/DDBJ whole genome shotgun (WGS) entry which is preliminary data.</text>
</comment>
<protein>
    <submittedName>
        <fullName evidence="3">Putative amidohydrolase</fullName>
    </submittedName>
</protein>
<dbReference type="AlphaFoldDB" id="A0A1Q8QZA7"/>
<evidence type="ECO:0000256" key="1">
    <source>
        <dbReference type="ARBA" id="ARBA00010613"/>
    </source>
</evidence>
<dbReference type="Gene3D" id="3.60.110.10">
    <property type="entry name" value="Carbon-nitrogen hydrolase"/>
    <property type="match status" value="1"/>
</dbReference>
<dbReference type="Pfam" id="PF00795">
    <property type="entry name" value="CN_hydrolase"/>
    <property type="match status" value="1"/>
</dbReference>
<dbReference type="STRING" id="1888891.DSOL_1396"/>
<dbReference type="InterPro" id="IPR003010">
    <property type="entry name" value="C-N_Hydrolase"/>
</dbReference>
<dbReference type="InterPro" id="IPR036526">
    <property type="entry name" value="C-N_Hydrolase_sf"/>
</dbReference>
<dbReference type="EMBL" id="MLBF01000007">
    <property type="protein sequence ID" value="OLN32645.1"/>
    <property type="molecule type" value="Genomic_DNA"/>
</dbReference>
<sequence length="258" mass="29182">MKVSSIQFLIKDDENKEQRLNRMLEKIDACRGSQLIIMPEIWKTGYFNFDSYEAESESLNGETVTLIAAKARELQAYIMTGSFVEKDQGKLFNTSVLLNPLGEIIATYRKIHLFGYGSEEARVLTPGSQVVTVGTEYGTFGLATCYDLRFPELFRKMLDQGVDFYLIASAWPYPRLDHWRTLNQVRALENECYLISANCAGINKGKQYMGHSAIVDPWGVIIAGAGDEEVIITAEIEASEVKRVREIFPPVKDRVIFD</sequence>
<evidence type="ECO:0000259" key="2">
    <source>
        <dbReference type="PROSITE" id="PS50263"/>
    </source>
</evidence>
<dbReference type="PANTHER" id="PTHR23088:SF27">
    <property type="entry name" value="DEAMINATED GLUTATHIONE AMIDASE"/>
    <property type="match status" value="1"/>
</dbReference>
<dbReference type="Proteomes" id="UP000186102">
    <property type="component" value="Unassembled WGS sequence"/>
</dbReference>
<accession>A0A1Q8QZA7</accession>
<dbReference type="CDD" id="cd07583">
    <property type="entry name" value="nitrilase_5"/>
    <property type="match status" value="1"/>
</dbReference>
<evidence type="ECO:0000313" key="3">
    <source>
        <dbReference type="EMBL" id="OLN32645.1"/>
    </source>
</evidence>
<dbReference type="OrthoDB" id="9811121at2"/>
<dbReference type="PROSITE" id="PS50263">
    <property type="entry name" value="CN_HYDROLASE"/>
    <property type="match status" value="1"/>
</dbReference>
<dbReference type="RefSeq" id="WP_075364121.1">
    <property type="nucleotide sequence ID" value="NZ_MLBF01000007.1"/>
</dbReference>
<feature type="domain" description="CN hydrolase" evidence="2">
    <location>
        <begin position="1"/>
        <end position="238"/>
    </location>
</feature>
<organism evidence="3 4">
    <name type="scientific">Desulfosporosinus metallidurans</name>
    <dbReference type="NCBI Taxonomy" id="1888891"/>
    <lineage>
        <taxon>Bacteria</taxon>
        <taxon>Bacillati</taxon>
        <taxon>Bacillota</taxon>
        <taxon>Clostridia</taxon>
        <taxon>Eubacteriales</taxon>
        <taxon>Desulfitobacteriaceae</taxon>
        <taxon>Desulfosporosinus</taxon>
    </lineage>
</organism>
<evidence type="ECO:0000313" key="4">
    <source>
        <dbReference type="Proteomes" id="UP000186102"/>
    </source>
</evidence>
<dbReference type="InterPro" id="IPR001110">
    <property type="entry name" value="UPF0012_CS"/>
</dbReference>
<dbReference type="SUPFAM" id="SSF56317">
    <property type="entry name" value="Carbon-nitrogen hydrolase"/>
    <property type="match status" value="1"/>
</dbReference>
<name>A0A1Q8QZA7_9FIRM</name>
<reference evidence="3 4" key="1">
    <citation type="submission" date="2016-09" db="EMBL/GenBank/DDBJ databases">
        <title>Complete genome of Desulfosporosinus sp. OL.</title>
        <authorList>
            <person name="Mardanov A."/>
            <person name="Beletsky A."/>
            <person name="Panova A."/>
            <person name="Karnachuk O."/>
            <person name="Ravin N."/>
        </authorList>
    </citation>
    <scope>NUCLEOTIDE SEQUENCE [LARGE SCALE GENOMIC DNA]</scope>
    <source>
        <strain evidence="3 4">OL</strain>
    </source>
</reference>